<gene>
    <name evidence="5" type="primary">otsB</name>
    <name evidence="5" type="ORF">G7Y82_07995</name>
</gene>
<dbReference type="SUPFAM" id="SSF56784">
    <property type="entry name" value="HAD-like"/>
    <property type="match status" value="1"/>
</dbReference>
<dbReference type="NCBIfam" id="TIGR00685">
    <property type="entry name" value="T6PP"/>
    <property type="match status" value="1"/>
</dbReference>
<comment type="cofactor">
    <cofactor evidence="4">
        <name>Mg(2+)</name>
        <dbReference type="ChEBI" id="CHEBI:18420"/>
    </cofactor>
</comment>
<keyword evidence="3 4" id="KW-0378">Hydrolase</keyword>
<dbReference type="EMBL" id="JAAVXB010000003">
    <property type="protein sequence ID" value="NKF22257.1"/>
    <property type="molecule type" value="Genomic_DNA"/>
</dbReference>
<dbReference type="GO" id="GO:0000287">
    <property type="term" value="F:magnesium ion binding"/>
    <property type="evidence" value="ECO:0007669"/>
    <property type="project" value="UniProtKB-ARBA"/>
</dbReference>
<comment type="caution">
    <text evidence="5">The sequence shown here is derived from an EMBL/GenBank/DDBJ whole genome shotgun (WGS) entry which is preliminary data.</text>
</comment>
<dbReference type="InterPro" id="IPR006379">
    <property type="entry name" value="HAD-SF_hydro_IIB"/>
</dbReference>
<reference evidence="5" key="1">
    <citation type="submission" date="2020-03" db="EMBL/GenBank/DDBJ databases">
        <title>Solimonas marina sp. nov., isolated from deep seawater of the Pacific Ocean.</title>
        <authorList>
            <person name="Liu X."/>
            <person name="Lai Q."/>
            <person name="Sun F."/>
            <person name="Gai Y."/>
            <person name="Li G."/>
            <person name="Shao Z."/>
        </authorList>
    </citation>
    <scope>NUCLEOTIDE SEQUENCE</scope>
    <source>
        <strain evidence="5">C16B3</strain>
    </source>
</reference>
<evidence type="ECO:0000256" key="4">
    <source>
        <dbReference type="RuleBase" id="RU361117"/>
    </source>
</evidence>
<keyword evidence="4" id="KW-0479">Metal-binding</keyword>
<dbReference type="InterPro" id="IPR023214">
    <property type="entry name" value="HAD_sf"/>
</dbReference>
<comment type="similarity">
    <text evidence="2 4">Belongs to the trehalose phosphatase family.</text>
</comment>
<comment type="catalytic activity">
    <reaction evidence="4">
        <text>alpha,alpha-trehalose 6-phosphate + H2O = alpha,alpha-trehalose + phosphate</text>
        <dbReference type="Rhea" id="RHEA:23420"/>
        <dbReference type="ChEBI" id="CHEBI:15377"/>
        <dbReference type="ChEBI" id="CHEBI:16551"/>
        <dbReference type="ChEBI" id="CHEBI:43474"/>
        <dbReference type="ChEBI" id="CHEBI:58429"/>
        <dbReference type="EC" id="3.1.3.12"/>
    </reaction>
</comment>
<dbReference type="InterPro" id="IPR036412">
    <property type="entry name" value="HAD-like_sf"/>
</dbReference>
<keyword evidence="4" id="KW-0460">Magnesium</keyword>
<dbReference type="EC" id="3.1.3.12" evidence="4"/>
<dbReference type="GO" id="GO:0004805">
    <property type="term" value="F:trehalose-phosphatase activity"/>
    <property type="evidence" value="ECO:0007669"/>
    <property type="project" value="UniProtKB-EC"/>
</dbReference>
<dbReference type="Gene3D" id="3.40.50.1000">
    <property type="entry name" value="HAD superfamily/HAD-like"/>
    <property type="match status" value="1"/>
</dbReference>
<accession>A0A969W8B1</accession>
<name>A0A969W8B1_9GAMM</name>
<dbReference type="AlphaFoldDB" id="A0A969W8B1"/>
<protein>
    <recommendedName>
        <fullName evidence="4">Trehalose 6-phosphate phosphatase</fullName>
        <ecNumber evidence="4">3.1.3.12</ecNumber>
    </recommendedName>
</protein>
<dbReference type="Pfam" id="PF02358">
    <property type="entry name" value="Trehalose_PPase"/>
    <property type="match status" value="1"/>
</dbReference>
<dbReference type="PANTHER" id="PTHR43768">
    <property type="entry name" value="TREHALOSE 6-PHOSPHATE PHOSPHATASE"/>
    <property type="match status" value="1"/>
</dbReference>
<dbReference type="InterPro" id="IPR003337">
    <property type="entry name" value="Trehalose_PPase"/>
</dbReference>
<evidence type="ECO:0000313" key="5">
    <source>
        <dbReference type="EMBL" id="NKF22257.1"/>
    </source>
</evidence>
<dbReference type="InterPro" id="IPR044651">
    <property type="entry name" value="OTSB-like"/>
</dbReference>
<evidence type="ECO:0000256" key="3">
    <source>
        <dbReference type="ARBA" id="ARBA00022801"/>
    </source>
</evidence>
<dbReference type="NCBIfam" id="TIGR01484">
    <property type="entry name" value="HAD-SF-IIB"/>
    <property type="match status" value="1"/>
</dbReference>
<dbReference type="RefSeq" id="WP_168147491.1">
    <property type="nucleotide sequence ID" value="NZ_JAAVXB010000003.1"/>
</dbReference>
<dbReference type="PANTHER" id="PTHR43768:SF3">
    <property type="entry name" value="TREHALOSE 6-PHOSPHATE PHOSPHATASE"/>
    <property type="match status" value="1"/>
</dbReference>
<proteinExistence type="inferred from homology"/>
<comment type="function">
    <text evidence="4">Removes the phosphate from trehalose 6-phosphate to produce free trehalose.</text>
</comment>
<comment type="pathway">
    <text evidence="1 4">Glycan biosynthesis; trehalose biosynthesis.</text>
</comment>
<evidence type="ECO:0000256" key="2">
    <source>
        <dbReference type="ARBA" id="ARBA00008770"/>
    </source>
</evidence>
<dbReference type="Gene3D" id="3.30.70.1020">
    <property type="entry name" value="Trehalose-6-phosphate phosphatase related protein, domain 2"/>
    <property type="match status" value="1"/>
</dbReference>
<sequence length="256" mass="27419">MHTSGKTSPDLSAPPLLDARDALFLDFDGTLTEIAPRPELVYIEPTLTDLIEGAQRLVGGAVAVVSGRPLKEIDHFLMPLQLPGAGQHGAELRMHGNATPQRRVWPGVAAAAFDLRGRFGGDGALIVEQKGAAVAVHYRAAPERADECIAVARAVAEAHGLDVLVGKMVVETRPRGLHKGLAVDALLSRPLFRGRRPVFIGDDTTDEDGFDEAASRGGYGIKVGDGETRARYRLESVAAVHEWLQDSVRAGVRERA</sequence>
<dbReference type="CDD" id="cd01627">
    <property type="entry name" value="HAD_TPP"/>
    <property type="match status" value="1"/>
</dbReference>
<keyword evidence="6" id="KW-1185">Reference proteome</keyword>
<organism evidence="5 6">
    <name type="scientific">Solimonas marina</name>
    <dbReference type="NCBI Taxonomy" id="2714601"/>
    <lineage>
        <taxon>Bacteria</taxon>
        <taxon>Pseudomonadati</taxon>
        <taxon>Pseudomonadota</taxon>
        <taxon>Gammaproteobacteria</taxon>
        <taxon>Nevskiales</taxon>
        <taxon>Nevskiaceae</taxon>
        <taxon>Solimonas</taxon>
    </lineage>
</organism>
<evidence type="ECO:0000256" key="1">
    <source>
        <dbReference type="ARBA" id="ARBA00005199"/>
    </source>
</evidence>
<evidence type="ECO:0000313" key="6">
    <source>
        <dbReference type="Proteomes" id="UP000653472"/>
    </source>
</evidence>
<dbReference type="GO" id="GO:0005992">
    <property type="term" value="P:trehalose biosynthetic process"/>
    <property type="evidence" value="ECO:0007669"/>
    <property type="project" value="InterPro"/>
</dbReference>
<dbReference type="Proteomes" id="UP000653472">
    <property type="component" value="Unassembled WGS sequence"/>
</dbReference>